<accession>A0A445AMC1</accession>
<proteinExistence type="predicted"/>
<evidence type="ECO:0000313" key="1">
    <source>
        <dbReference type="EMBL" id="RYR27579.1"/>
    </source>
</evidence>
<protein>
    <submittedName>
        <fullName evidence="1">Uncharacterized protein</fullName>
    </submittedName>
</protein>
<dbReference type="Proteomes" id="UP000289738">
    <property type="component" value="Chromosome B01"/>
</dbReference>
<comment type="caution">
    <text evidence="1">The sequence shown here is derived from an EMBL/GenBank/DDBJ whole genome shotgun (WGS) entry which is preliminary data.</text>
</comment>
<evidence type="ECO:0000313" key="2">
    <source>
        <dbReference type="Proteomes" id="UP000289738"/>
    </source>
</evidence>
<sequence length="129" mass="14494">MSWPLPVKMSNTTFRVRDPNSTPCVCRTSFASSGDETTTRFRCPMRRRKMSPNFFASSVRFRWFRSSPTCSQLPKIGTGSGPGGSLNFLPRSLETAMETTAARKSAKRTFSKKRRSMLIVNVSGKMILD</sequence>
<reference evidence="1 2" key="1">
    <citation type="submission" date="2019-01" db="EMBL/GenBank/DDBJ databases">
        <title>Sequencing of cultivated peanut Arachis hypogaea provides insights into genome evolution and oil improvement.</title>
        <authorList>
            <person name="Chen X."/>
        </authorList>
    </citation>
    <scope>NUCLEOTIDE SEQUENCE [LARGE SCALE GENOMIC DNA]</scope>
    <source>
        <strain evidence="2">cv. Fuhuasheng</strain>
        <tissue evidence="1">Leaves</tissue>
    </source>
</reference>
<gene>
    <name evidence="1" type="ORF">Ahy_B01g051595</name>
</gene>
<name>A0A445AMC1_ARAHY</name>
<organism evidence="1 2">
    <name type="scientific">Arachis hypogaea</name>
    <name type="common">Peanut</name>
    <dbReference type="NCBI Taxonomy" id="3818"/>
    <lineage>
        <taxon>Eukaryota</taxon>
        <taxon>Viridiplantae</taxon>
        <taxon>Streptophyta</taxon>
        <taxon>Embryophyta</taxon>
        <taxon>Tracheophyta</taxon>
        <taxon>Spermatophyta</taxon>
        <taxon>Magnoliopsida</taxon>
        <taxon>eudicotyledons</taxon>
        <taxon>Gunneridae</taxon>
        <taxon>Pentapetalae</taxon>
        <taxon>rosids</taxon>
        <taxon>fabids</taxon>
        <taxon>Fabales</taxon>
        <taxon>Fabaceae</taxon>
        <taxon>Papilionoideae</taxon>
        <taxon>50 kb inversion clade</taxon>
        <taxon>dalbergioids sensu lato</taxon>
        <taxon>Dalbergieae</taxon>
        <taxon>Pterocarpus clade</taxon>
        <taxon>Arachis</taxon>
    </lineage>
</organism>
<keyword evidence="2" id="KW-1185">Reference proteome</keyword>
<dbReference type="AlphaFoldDB" id="A0A445AMC1"/>
<dbReference type="EMBL" id="SDMP01000011">
    <property type="protein sequence ID" value="RYR27579.1"/>
    <property type="molecule type" value="Genomic_DNA"/>
</dbReference>